<keyword evidence="1 2" id="KW-0663">Pyridoxal phosphate</keyword>
<dbReference type="Pfam" id="PF01168">
    <property type="entry name" value="Ala_racemase_N"/>
    <property type="match status" value="1"/>
</dbReference>
<comment type="cofactor">
    <cofactor evidence="3">
        <name>pyridoxal 5'-phosphate</name>
        <dbReference type="ChEBI" id="CHEBI:597326"/>
    </cofactor>
</comment>
<feature type="modified residue" description="N6-(pyridoxal phosphate)lysine" evidence="2 3">
    <location>
        <position position="36"/>
    </location>
</feature>
<comment type="caution">
    <text evidence="6">The sequence shown here is derived from an EMBL/GenBank/DDBJ whole genome shotgun (WGS) entry which is preliminary data.</text>
</comment>
<keyword evidence="7" id="KW-1185">Reference proteome</keyword>
<evidence type="ECO:0000313" key="7">
    <source>
        <dbReference type="Proteomes" id="UP000435649"/>
    </source>
</evidence>
<evidence type="ECO:0000259" key="5">
    <source>
        <dbReference type="Pfam" id="PF01168"/>
    </source>
</evidence>
<dbReference type="AlphaFoldDB" id="A0A844G4P2"/>
<dbReference type="HAMAP" id="MF_02087">
    <property type="entry name" value="PLP_homeostasis"/>
    <property type="match status" value="1"/>
</dbReference>
<proteinExistence type="inferred from homology"/>
<dbReference type="GO" id="GO:0030170">
    <property type="term" value="F:pyridoxal phosphate binding"/>
    <property type="evidence" value="ECO:0007669"/>
    <property type="project" value="UniProtKB-UniRule"/>
</dbReference>
<dbReference type="PANTHER" id="PTHR10146:SF14">
    <property type="entry name" value="PYRIDOXAL PHOSPHATE HOMEOSTASIS PROTEIN"/>
    <property type="match status" value="1"/>
</dbReference>
<dbReference type="InterPro" id="IPR001608">
    <property type="entry name" value="Ala_racemase_N"/>
</dbReference>
<dbReference type="Proteomes" id="UP000435649">
    <property type="component" value="Unassembled WGS sequence"/>
</dbReference>
<dbReference type="InterPro" id="IPR029066">
    <property type="entry name" value="PLP-binding_barrel"/>
</dbReference>
<dbReference type="FunFam" id="3.20.20.10:FF:000018">
    <property type="entry name" value="Pyridoxal phosphate homeostasis protein"/>
    <property type="match status" value="1"/>
</dbReference>
<feature type="domain" description="Alanine racemase N-terminal" evidence="5">
    <location>
        <begin position="28"/>
        <end position="225"/>
    </location>
</feature>
<dbReference type="CDD" id="cd00635">
    <property type="entry name" value="PLPDE_III_YBL036c_like"/>
    <property type="match status" value="1"/>
</dbReference>
<dbReference type="InterPro" id="IPR011078">
    <property type="entry name" value="PyrdxlP_homeostasis"/>
</dbReference>
<dbReference type="RefSeq" id="WP_154418972.1">
    <property type="nucleotide sequence ID" value="NZ_CALXOB010000043.1"/>
</dbReference>
<sequence>MSPVIANYMEVRAAIDAAAREAHRDPAEIRLLAVSKTFPVEPIRELYDAGVRAFGESRVTELAEKAARLPEDIEWHFIGRLQSNKARKAVQLAKVIHSVDSAALLERLDRIAGEERKRPAVLLEVNVSGEASKAGVPVAELEPFARRAAACANLDFRGFMTMAPFDAEPVKIAAIFELLRLTRDELEAKLGRELPELSMGMSGDYEIAARHGSTIVRVGTLIFGTR</sequence>
<evidence type="ECO:0000256" key="2">
    <source>
        <dbReference type="HAMAP-Rule" id="MF_02087"/>
    </source>
</evidence>
<reference evidence="6 7" key="1">
    <citation type="submission" date="2019-08" db="EMBL/GenBank/DDBJ databases">
        <title>In-depth cultivation of the pig gut microbiome towards novel bacterial diversity and tailored functional studies.</title>
        <authorList>
            <person name="Wylensek D."/>
            <person name="Hitch T.C.A."/>
            <person name="Clavel T."/>
        </authorList>
    </citation>
    <scope>NUCLEOTIDE SEQUENCE [LARGE SCALE GENOMIC DNA]</scope>
    <source>
        <strain evidence="6 7">BBE-744-WT-12</strain>
    </source>
</reference>
<evidence type="ECO:0000256" key="1">
    <source>
        <dbReference type="ARBA" id="ARBA00022898"/>
    </source>
</evidence>
<dbReference type="Gene3D" id="3.20.20.10">
    <property type="entry name" value="Alanine racemase"/>
    <property type="match status" value="1"/>
</dbReference>
<gene>
    <name evidence="6" type="ORF">FYJ85_12540</name>
</gene>
<evidence type="ECO:0000256" key="4">
    <source>
        <dbReference type="RuleBase" id="RU004514"/>
    </source>
</evidence>
<dbReference type="SUPFAM" id="SSF51419">
    <property type="entry name" value="PLP-binding barrel"/>
    <property type="match status" value="1"/>
</dbReference>
<comment type="similarity">
    <text evidence="2 4">Belongs to the pyridoxal phosphate-binding protein YggS/PROSC family.</text>
</comment>
<dbReference type="PIRSF" id="PIRSF004848">
    <property type="entry name" value="YBL036c_PLPDEIII"/>
    <property type="match status" value="1"/>
</dbReference>
<dbReference type="NCBIfam" id="TIGR00044">
    <property type="entry name" value="YggS family pyridoxal phosphate-dependent enzyme"/>
    <property type="match status" value="1"/>
</dbReference>
<accession>A0A844G4P2</accession>
<dbReference type="EMBL" id="VUNS01000013">
    <property type="protein sequence ID" value="MST97865.1"/>
    <property type="molecule type" value="Genomic_DNA"/>
</dbReference>
<dbReference type="PANTHER" id="PTHR10146">
    <property type="entry name" value="PROLINE SYNTHETASE CO-TRANSCRIBED BACTERIAL HOMOLOG PROTEIN"/>
    <property type="match status" value="1"/>
</dbReference>
<organism evidence="6 7">
    <name type="scientific">Victivallis lenta</name>
    <dbReference type="NCBI Taxonomy" id="2606640"/>
    <lineage>
        <taxon>Bacteria</taxon>
        <taxon>Pseudomonadati</taxon>
        <taxon>Lentisphaerota</taxon>
        <taxon>Lentisphaeria</taxon>
        <taxon>Victivallales</taxon>
        <taxon>Victivallaceae</taxon>
        <taxon>Victivallis</taxon>
    </lineage>
</organism>
<name>A0A844G4P2_9BACT</name>
<comment type="function">
    <text evidence="2">Pyridoxal 5'-phosphate (PLP)-binding protein, which is involved in PLP homeostasis.</text>
</comment>
<evidence type="ECO:0000256" key="3">
    <source>
        <dbReference type="PIRSR" id="PIRSR004848-1"/>
    </source>
</evidence>
<protein>
    <recommendedName>
        <fullName evidence="2">Pyridoxal phosphate homeostasis protein</fullName>
        <shortName evidence="2">PLP homeostasis protein</shortName>
    </recommendedName>
</protein>
<evidence type="ECO:0000313" key="6">
    <source>
        <dbReference type="EMBL" id="MST97865.1"/>
    </source>
</evidence>